<feature type="domain" description="RecX first three-helical" evidence="7">
    <location>
        <begin position="9"/>
        <end position="47"/>
    </location>
</feature>
<feature type="domain" description="RecX third three-helical" evidence="6">
    <location>
        <begin position="99"/>
        <end position="143"/>
    </location>
</feature>
<dbReference type="RefSeq" id="WP_326507019.1">
    <property type="nucleotide sequence ID" value="NZ_JAWIIV010000010.1"/>
</dbReference>
<evidence type="ECO:0000256" key="2">
    <source>
        <dbReference type="ARBA" id="ARBA00009695"/>
    </source>
</evidence>
<comment type="subcellular location">
    <subcellularLocation>
        <location evidence="1 5">Cytoplasm</location>
    </subcellularLocation>
</comment>
<gene>
    <name evidence="5 8" type="primary">recX</name>
    <name evidence="8" type="ORF">RY831_14225</name>
</gene>
<dbReference type="EMBL" id="JAWIIV010000010">
    <property type="protein sequence ID" value="MEC4720314.1"/>
    <property type="molecule type" value="Genomic_DNA"/>
</dbReference>
<evidence type="ECO:0000256" key="4">
    <source>
        <dbReference type="ARBA" id="ARBA00022490"/>
    </source>
</evidence>
<evidence type="ECO:0000259" key="7">
    <source>
        <dbReference type="Pfam" id="PF21982"/>
    </source>
</evidence>
<comment type="function">
    <text evidence="5">Modulates RecA activity.</text>
</comment>
<evidence type="ECO:0000313" key="8">
    <source>
        <dbReference type="EMBL" id="MEC4720314.1"/>
    </source>
</evidence>
<dbReference type="InterPro" id="IPR003783">
    <property type="entry name" value="Regulatory_RecX"/>
</dbReference>
<dbReference type="PANTHER" id="PTHR33602">
    <property type="entry name" value="REGULATORY PROTEIN RECX FAMILY PROTEIN"/>
    <property type="match status" value="1"/>
</dbReference>
<evidence type="ECO:0000313" key="9">
    <source>
        <dbReference type="Proteomes" id="UP001352263"/>
    </source>
</evidence>
<organism evidence="8 9">
    <name type="scientific">Noviherbaspirillum album</name>
    <dbReference type="NCBI Taxonomy" id="3080276"/>
    <lineage>
        <taxon>Bacteria</taxon>
        <taxon>Pseudomonadati</taxon>
        <taxon>Pseudomonadota</taxon>
        <taxon>Betaproteobacteria</taxon>
        <taxon>Burkholderiales</taxon>
        <taxon>Oxalobacteraceae</taxon>
        <taxon>Noviherbaspirillum</taxon>
    </lineage>
</organism>
<evidence type="ECO:0000259" key="6">
    <source>
        <dbReference type="Pfam" id="PF21981"/>
    </source>
</evidence>
<dbReference type="Pfam" id="PF21981">
    <property type="entry name" value="RecX_HTH3"/>
    <property type="match status" value="1"/>
</dbReference>
<dbReference type="InterPro" id="IPR036388">
    <property type="entry name" value="WH-like_DNA-bd_sf"/>
</dbReference>
<evidence type="ECO:0000256" key="5">
    <source>
        <dbReference type="HAMAP-Rule" id="MF_01114"/>
    </source>
</evidence>
<dbReference type="HAMAP" id="MF_01114">
    <property type="entry name" value="RecX"/>
    <property type="match status" value="1"/>
</dbReference>
<dbReference type="PANTHER" id="PTHR33602:SF1">
    <property type="entry name" value="REGULATORY PROTEIN RECX FAMILY PROTEIN"/>
    <property type="match status" value="1"/>
</dbReference>
<dbReference type="InterPro" id="IPR053925">
    <property type="entry name" value="RecX_HTH_3rd"/>
</dbReference>
<dbReference type="InterPro" id="IPR053926">
    <property type="entry name" value="RecX_HTH_1st"/>
</dbReference>
<proteinExistence type="inferred from homology"/>
<comment type="similarity">
    <text evidence="2 5">Belongs to the RecX family.</text>
</comment>
<dbReference type="NCBIfam" id="NF001055">
    <property type="entry name" value="PRK00117.2-5"/>
    <property type="match status" value="1"/>
</dbReference>
<evidence type="ECO:0000256" key="3">
    <source>
        <dbReference type="ARBA" id="ARBA00018111"/>
    </source>
</evidence>
<reference evidence="8 9" key="1">
    <citation type="submission" date="2023-10" db="EMBL/GenBank/DDBJ databases">
        <title>Noviherbaspirillum sp. CPCC 100848 genome assembly.</title>
        <authorList>
            <person name="Li X.Y."/>
            <person name="Fang X.M."/>
        </authorList>
    </citation>
    <scope>NUCLEOTIDE SEQUENCE [LARGE SCALE GENOMIC DNA]</scope>
    <source>
        <strain evidence="8 9">CPCC 100848</strain>
    </source>
</reference>
<sequence>MAKPQMSLKARALKYLSNREHSRLELARKLSRYAQEGDDIEALLDWLESSKFLSQSRFSESLVHRRASRFGNSRILSELQSHGIGGDALSEIKTSLVQDEASRAKEVWSRRFRQAPADAAERAKQMRFLQQRGFSHSAIRAALRAAETSGDDE</sequence>
<dbReference type="Pfam" id="PF21982">
    <property type="entry name" value="RecX_HTH1"/>
    <property type="match status" value="1"/>
</dbReference>
<accession>A0ABU6JAY4</accession>
<evidence type="ECO:0000256" key="1">
    <source>
        <dbReference type="ARBA" id="ARBA00004496"/>
    </source>
</evidence>
<keyword evidence="9" id="KW-1185">Reference proteome</keyword>
<protein>
    <recommendedName>
        <fullName evidence="3 5">Regulatory protein RecX</fullName>
    </recommendedName>
</protein>
<dbReference type="Proteomes" id="UP001352263">
    <property type="component" value="Unassembled WGS sequence"/>
</dbReference>
<name>A0ABU6JAY4_9BURK</name>
<keyword evidence="4 5" id="KW-0963">Cytoplasm</keyword>
<dbReference type="Gene3D" id="1.10.10.10">
    <property type="entry name" value="Winged helix-like DNA-binding domain superfamily/Winged helix DNA-binding domain"/>
    <property type="match status" value="2"/>
</dbReference>
<comment type="caution">
    <text evidence="8">The sequence shown here is derived from an EMBL/GenBank/DDBJ whole genome shotgun (WGS) entry which is preliminary data.</text>
</comment>